<evidence type="ECO:0000313" key="3">
    <source>
        <dbReference type="Proteomes" id="UP001454036"/>
    </source>
</evidence>
<name>A0AAV3NI43_LITER</name>
<evidence type="ECO:0000313" key="2">
    <source>
        <dbReference type="EMBL" id="GAA0138476.1"/>
    </source>
</evidence>
<comment type="caution">
    <text evidence="2">The sequence shown here is derived from an EMBL/GenBank/DDBJ whole genome shotgun (WGS) entry which is preliminary data.</text>
</comment>
<dbReference type="GO" id="GO:0016874">
    <property type="term" value="F:ligase activity"/>
    <property type="evidence" value="ECO:0007669"/>
    <property type="project" value="UniProtKB-KW"/>
</dbReference>
<gene>
    <name evidence="2" type="ORF">LIER_00217</name>
</gene>
<dbReference type="PANTHER" id="PTHR36387">
    <property type="entry name" value="UDP-N-ACETYLMURAMOYL-L-ALANYL-D-GLUTAMATE-2, 6-DIAMINOPIMELATE LIGASE"/>
    <property type="match status" value="1"/>
</dbReference>
<dbReference type="EMBL" id="BAABME010000014">
    <property type="protein sequence ID" value="GAA0138476.1"/>
    <property type="molecule type" value="Genomic_DNA"/>
</dbReference>
<feature type="region of interest" description="Disordered" evidence="1">
    <location>
        <begin position="25"/>
        <end position="63"/>
    </location>
</feature>
<protein>
    <submittedName>
        <fullName evidence="2">Ligase</fullName>
    </submittedName>
</protein>
<accession>A0AAV3NI43</accession>
<feature type="compositionally biased region" description="Basic residues" evidence="1">
    <location>
        <begin position="113"/>
        <end position="123"/>
    </location>
</feature>
<evidence type="ECO:0000256" key="1">
    <source>
        <dbReference type="SAM" id="MobiDB-lite"/>
    </source>
</evidence>
<proteinExistence type="predicted"/>
<keyword evidence="3" id="KW-1185">Reference proteome</keyword>
<feature type="region of interest" description="Disordered" evidence="1">
    <location>
        <begin position="97"/>
        <end position="130"/>
    </location>
</feature>
<feature type="compositionally biased region" description="Basic and acidic residues" evidence="1">
    <location>
        <begin position="29"/>
        <end position="58"/>
    </location>
</feature>
<dbReference type="Proteomes" id="UP001454036">
    <property type="component" value="Unassembled WGS sequence"/>
</dbReference>
<reference evidence="2 3" key="1">
    <citation type="submission" date="2024-01" db="EMBL/GenBank/DDBJ databases">
        <title>The complete chloroplast genome sequence of Lithospermum erythrorhizon: insights into the phylogenetic relationship among Boraginaceae species and the maternal lineages of purple gromwells.</title>
        <authorList>
            <person name="Okada T."/>
            <person name="Watanabe K."/>
        </authorList>
    </citation>
    <scope>NUCLEOTIDE SEQUENCE [LARGE SCALE GENOMIC DNA]</scope>
</reference>
<organism evidence="2 3">
    <name type="scientific">Lithospermum erythrorhizon</name>
    <name type="common">Purple gromwell</name>
    <name type="synonym">Lithospermum officinale var. erythrorhizon</name>
    <dbReference type="NCBI Taxonomy" id="34254"/>
    <lineage>
        <taxon>Eukaryota</taxon>
        <taxon>Viridiplantae</taxon>
        <taxon>Streptophyta</taxon>
        <taxon>Embryophyta</taxon>
        <taxon>Tracheophyta</taxon>
        <taxon>Spermatophyta</taxon>
        <taxon>Magnoliopsida</taxon>
        <taxon>eudicotyledons</taxon>
        <taxon>Gunneridae</taxon>
        <taxon>Pentapetalae</taxon>
        <taxon>asterids</taxon>
        <taxon>lamiids</taxon>
        <taxon>Boraginales</taxon>
        <taxon>Boraginaceae</taxon>
        <taxon>Boraginoideae</taxon>
        <taxon>Lithospermeae</taxon>
        <taxon>Lithospermum</taxon>
    </lineage>
</organism>
<dbReference type="PANTHER" id="PTHR36387:SF2">
    <property type="entry name" value="UDP-N-ACETYLMURAMOYL-L-ALANYL-D-GLUTAMATE-2, 6-DIAMINOPIMELATE LIGASE"/>
    <property type="match status" value="1"/>
</dbReference>
<dbReference type="AlphaFoldDB" id="A0AAV3NI43"/>
<sequence>MSDIESDAPEEVTAQQGLQQFEEISQAQKESKARAVREGKERRRKWAEKLTPRPRQLDESVEGVVETVVSQPKKEAQDKRGMLPDDIVKLIVAQEKKVFSSDSEEDESQDKLRSKKKKQKKSRNGPIILKEIPPAQCLQSSLEFINKRRMQVPRSSAVLKNLKQAPRLVSSKGLLSRK</sequence>
<keyword evidence="2" id="KW-0436">Ligase</keyword>